<keyword evidence="4" id="KW-1185">Reference proteome</keyword>
<evidence type="ECO:0000313" key="4">
    <source>
        <dbReference type="Proteomes" id="UP000216913"/>
    </source>
</evidence>
<organism evidence="3 4">
    <name type="scientific">Bordetella genomosp. 5</name>
    <dbReference type="NCBI Taxonomy" id="1395608"/>
    <lineage>
        <taxon>Bacteria</taxon>
        <taxon>Pseudomonadati</taxon>
        <taxon>Pseudomonadota</taxon>
        <taxon>Betaproteobacteria</taxon>
        <taxon>Burkholderiales</taxon>
        <taxon>Alcaligenaceae</taxon>
        <taxon>Bordetella</taxon>
    </lineage>
</organism>
<feature type="repeat" description="TPR" evidence="1">
    <location>
        <begin position="380"/>
        <end position="413"/>
    </location>
</feature>
<proteinExistence type="predicted"/>
<dbReference type="Gene3D" id="1.25.40.10">
    <property type="entry name" value="Tetratricopeptide repeat domain"/>
    <property type="match status" value="1"/>
</dbReference>
<keyword evidence="2" id="KW-0812">Transmembrane</keyword>
<keyword evidence="1" id="KW-0802">TPR repeat</keyword>
<sequence>MARTLALGLTAGVTIVIACGPEFPAQLLDDRAATLQGTPANSFAYEASRLVRADDRIADAVREPIFDGVPGSQRIPEDGDPALTRAQRDQVRKMRRQADGDAAYAAGAGLPEAVRLYAAGAVDLQRDDGTPAPLEQGRARMQAVLDLPPDQGAARAAWAAYALARIDARPGAARHAPEPWRAVRALVRAGAADPLGLAVASYGEEALLYLNGTAGPCNYVDFMENTTCPDGIAPSDIQKAVQLYAEQAARGSDSGVQSLRFIAGWALEDPARARVLMQSTVGQRLLVSYGLARLGDIVDDDLGSAYDNVVNYDATVRDGVADAAQGRASVRPNPTLVTLVDALLRAGPAAIEDADRVAALAYRVGRYDQAEALAGKLETALAWWVRAKLAIRRGDMDQAAQAYARAAQAFPQDTSLDGGNRTLLAGEQGVVALSRGQFVEALDLLYAVSSREDPATPYADKVYWSDTAYIAERVLTTDELRRFVDARVPAPPTPPLPDDLRTRGVTDQPAQAALSAADDLRLLLARRLMRDGRYREALPYFPADDDPRFLDAAYVDGRNVYKLGSPRRKAQAYLDARERASDAWGRATRAQAWFDAARIARRDGMAIMGSELDPDFAIWDGFLSYGAGRYLPQRDGAQAPVTPAQRAELALSGPYITDAERARYAASETRPYSRYHYREVAASNALRAADLVMPRSQAYAATLCHAAAYVINDNAPRARAIYQRYIDHGAYVPFGATFGRDCPPPDFDAAATFVYRQAWARAQGIMARHPWLPMGALALVLGVGAAAVWLTRRARQTR</sequence>
<dbReference type="Proteomes" id="UP000216913">
    <property type="component" value="Unassembled WGS sequence"/>
</dbReference>
<feature type="transmembrane region" description="Helical" evidence="2">
    <location>
        <begin position="771"/>
        <end position="790"/>
    </location>
</feature>
<dbReference type="InterPro" id="IPR011990">
    <property type="entry name" value="TPR-like_helical_dom_sf"/>
</dbReference>
<gene>
    <name evidence="3" type="ORF">CAL25_05435</name>
</gene>
<evidence type="ECO:0000256" key="1">
    <source>
        <dbReference type="PROSITE-ProRule" id="PRU00339"/>
    </source>
</evidence>
<evidence type="ECO:0000256" key="2">
    <source>
        <dbReference type="SAM" id="Phobius"/>
    </source>
</evidence>
<keyword evidence="2" id="KW-1133">Transmembrane helix</keyword>
<keyword evidence="2" id="KW-0472">Membrane</keyword>
<dbReference type="EMBL" id="NEVP01000003">
    <property type="protein sequence ID" value="OZI54244.1"/>
    <property type="molecule type" value="Genomic_DNA"/>
</dbReference>
<dbReference type="PROSITE" id="PS50005">
    <property type="entry name" value="TPR"/>
    <property type="match status" value="1"/>
</dbReference>
<dbReference type="PROSITE" id="PS51257">
    <property type="entry name" value="PROKAR_LIPOPROTEIN"/>
    <property type="match status" value="1"/>
</dbReference>
<protein>
    <submittedName>
        <fullName evidence="3">Uncharacterized protein</fullName>
    </submittedName>
</protein>
<dbReference type="SUPFAM" id="SSF48452">
    <property type="entry name" value="TPR-like"/>
    <property type="match status" value="1"/>
</dbReference>
<comment type="caution">
    <text evidence="3">The sequence shown here is derived from an EMBL/GenBank/DDBJ whole genome shotgun (WGS) entry which is preliminary data.</text>
</comment>
<dbReference type="AlphaFoldDB" id="A0A261TX35"/>
<name>A0A261TX35_9BORD</name>
<reference evidence="3 4" key="1">
    <citation type="submission" date="2017-05" db="EMBL/GenBank/DDBJ databases">
        <title>Complete and WGS of Bordetella genogroups.</title>
        <authorList>
            <person name="Spilker T."/>
            <person name="LiPuma J."/>
        </authorList>
    </citation>
    <scope>NUCLEOTIDE SEQUENCE [LARGE SCALE GENOMIC DNA]</scope>
    <source>
        <strain evidence="3 4">AU10456</strain>
    </source>
</reference>
<evidence type="ECO:0000313" key="3">
    <source>
        <dbReference type="EMBL" id="OZI54244.1"/>
    </source>
</evidence>
<accession>A0A261TX35</accession>
<dbReference type="InterPro" id="IPR019734">
    <property type="entry name" value="TPR_rpt"/>
</dbReference>